<gene>
    <name evidence="3" type="ORF">Ana3638_07755</name>
</gene>
<protein>
    <submittedName>
        <fullName evidence="3">Cupin domain-containing protein</fullName>
    </submittedName>
</protein>
<dbReference type="Pfam" id="PF03102">
    <property type="entry name" value="NeuB"/>
    <property type="match status" value="1"/>
</dbReference>
<dbReference type="GO" id="GO:0047444">
    <property type="term" value="F:N-acylneuraminate-9-phosphate synthase activity"/>
    <property type="evidence" value="ECO:0007669"/>
    <property type="project" value="TreeGrafter"/>
</dbReference>
<dbReference type="Proteomes" id="UP000464314">
    <property type="component" value="Chromosome"/>
</dbReference>
<evidence type="ECO:0000313" key="3">
    <source>
        <dbReference type="EMBL" id="QHQ60679.1"/>
    </source>
</evidence>
<evidence type="ECO:0000259" key="2">
    <source>
        <dbReference type="Pfam" id="PF07883"/>
    </source>
</evidence>
<dbReference type="SUPFAM" id="SSF51182">
    <property type="entry name" value="RmlC-like cupins"/>
    <property type="match status" value="1"/>
</dbReference>
<proteinExistence type="predicted"/>
<dbReference type="InterPro" id="IPR013132">
    <property type="entry name" value="PseI/NeuA/B-like_N"/>
</dbReference>
<dbReference type="InterPro" id="IPR013785">
    <property type="entry name" value="Aldolase_TIM"/>
</dbReference>
<evidence type="ECO:0000313" key="4">
    <source>
        <dbReference type="Proteomes" id="UP000464314"/>
    </source>
</evidence>
<feature type="domain" description="PseI/NeuA/B-like" evidence="1">
    <location>
        <begin position="46"/>
        <end position="260"/>
    </location>
</feature>
<reference evidence="3 4" key="1">
    <citation type="submission" date="2020-01" db="EMBL/GenBank/DDBJ databases">
        <title>Genome analysis of Anaerocolumna sp. CBA3638.</title>
        <authorList>
            <person name="Kim J."/>
            <person name="Roh S.W."/>
        </authorList>
    </citation>
    <scope>NUCLEOTIDE SEQUENCE [LARGE SCALE GENOMIC DNA]</scope>
    <source>
        <strain evidence="3 4">CBA3638</strain>
    </source>
</reference>
<dbReference type="Gene3D" id="2.60.120.10">
    <property type="entry name" value="Jelly Rolls"/>
    <property type="match status" value="1"/>
</dbReference>
<dbReference type="InterPro" id="IPR013096">
    <property type="entry name" value="Cupin_2"/>
</dbReference>
<dbReference type="Gene3D" id="3.20.20.70">
    <property type="entry name" value="Aldolase class I"/>
    <property type="match status" value="1"/>
</dbReference>
<sequence>MNINKNLFKDLFIFEMANSHQGSVEHGIDIIKAMSRIARKYNINAAVKLQYRNLDTFIHPDYKGRDDIKHIPRFMSTKLNYEQFTQLVEVIHEEGLLAMSTPFDEDGVDWCMDQGIDIIKVASCSALDWPLLTKIAFTQKPIIISTGGKSLSDIDKLYNFFTHKGCEFAFLHCIAEYPAPMEHLQLDFIDRMNRRYPEITIGYSGHENPDDNIIPMLAIAKGAKILERHVGLPTETITLNSYSMNPEQAEKWVKAAIDAKMICEMKKEDNKYISQEEIDSLNSLMRGVYLKKAVKKGDPIMREDVFFAMPCNSKQMNSGDFTEGILASKDYDENEELHEKRKITDIGNVRNVVHDAKGMLYEAGIALGNDFEVELSHHYGMQHFRQIGAIIISIINREYCKKLLVILPGQKHPVHAHKVKEETFQLLYGDLNVNIEGKEVIMKPGDIQTILRGVKHSFTSIKGAIFEEVSTTHIKNDSYYDDPKVRSLDPIERKTILKRW</sequence>
<dbReference type="PANTHER" id="PTHR42966:SF1">
    <property type="entry name" value="SIALIC ACID SYNTHASE"/>
    <property type="match status" value="1"/>
</dbReference>
<organism evidence="3 4">
    <name type="scientific">Anaerocolumna sedimenticola</name>
    <dbReference type="NCBI Taxonomy" id="2696063"/>
    <lineage>
        <taxon>Bacteria</taxon>
        <taxon>Bacillati</taxon>
        <taxon>Bacillota</taxon>
        <taxon>Clostridia</taxon>
        <taxon>Lachnospirales</taxon>
        <taxon>Lachnospiraceae</taxon>
        <taxon>Anaerocolumna</taxon>
    </lineage>
</organism>
<keyword evidence="4" id="KW-1185">Reference proteome</keyword>
<accession>A0A6P1TKM1</accession>
<dbReference type="AlphaFoldDB" id="A0A6P1TKM1"/>
<dbReference type="RefSeq" id="WP_161837513.1">
    <property type="nucleotide sequence ID" value="NZ_CP048000.1"/>
</dbReference>
<feature type="domain" description="Cupin type-2" evidence="2">
    <location>
        <begin position="404"/>
        <end position="459"/>
    </location>
</feature>
<dbReference type="InterPro" id="IPR014710">
    <property type="entry name" value="RmlC-like_jellyroll"/>
</dbReference>
<dbReference type="KEGG" id="anr:Ana3638_07755"/>
<dbReference type="Gene3D" id="3.90.1210.10">
    <property type="entry name" value="Antifreeze-like/N-acetylneuraminic acid synthase C-terminal domain"/>
    <property type="match status" value="1"/>
</dbReference>
<dbReference type="PANTHER" id="PTHR42966">
    <property type="entry name" value="N-ACETYLNEURAMINATE SYNTHASE"/>
    <property type="match status" value="1"/>
</dbReference>
<dbReference type="InterPro" id="IPR011051">
    <property type="entry name" value="RmlC_Cupin_sf"/>
</dbReference>
<dbReference type="GO" id="GO:0016051">
    <property type="term" value="P:carbohydrate biosynthetic process"/>
    <property type="evidence" value="ECO:0007669"/>
    <property type="project" value="InterPro"/>
</dbReference>
<dbReference type="Pfam" id="PF07883">
    <property type="entry name" value="Cupin_2"/>
    <property type="match status" value="1"/>
</dbReference>
<dbReference type="SUPFAM" id="SSF51569">
    <property type="entry name" value="Aldolase"/>
    <property type="match status" value="1"/>
</dbReference>
<dbReference type="EMBL" id="CP048000">
    <property type="protein sequence ID" value="QHQ60679.1"/>
    <property type="molecule type" value="Genomic_DNA"/>
</dbReference>
<dbReference type="InterPro" id="IPR051690">
    <property type="entry name" value="PseI-like"/>
</dbReference>
<evidence type="ECO:0000259" key="1">
    <source>
        <dbReference type="Pfam" id="PF03102"/>
    </source>
</evidence>
<name>A0A6P1TKM1_9FIRM</name>